<dbReference type="SUPFAM" id="SSF52058">
    <property type="entry name" value="L domain-like"/>
    <property type="match status" value="2"/>
</dbReference>
<evidence type="ECO:0000256" key="5">
    <source>
        <dbReference type="ARBA" id="ARBA00022692"/>
    </source>
</evidence>
<keyword evidence="4" id="KW-0433">Leucine-rich repeat</keyword>
<dbReference type="InterPro" id="IPR000157">
    <property type="entry name" value="TIR_dom"/>
</dbReference>
<dbReference type="InterPro" id="IPR035897">
    <property type="entry name" value="Toll_tir_struct_dom_sf"/>
</dbReference>
<evidence type="ECO:0000259" key="16">
    <source>
        <dbReference type="PROSITE" id="PS50104"/>
    </source>
</evidence>
<dbReference type="GO" id="GO:0005886">
    <property type="term" value="C:plasma membrane"/>
    <property type="evidence" value="ECO:0007669"/>
    <property type="project" value="TreeGrafter"/>
</dbReference>
<evidence type="ECO:0000256" key="3">
    <source>
        <dbReference type="ARBA" id="ARBA00022588"/>
    </source>
</evidence>
<dbReference type="PROSITE" id="PS50104">
    <property type="entry name" value="TIR"/>
    <property type="match status" value="1"/>
</dbReference>
<proteinExistence type="inferred from homology"/>
<dbReference type="Gene3D" id="3.40.50.10140">
    <property type="entry name" value="Toll/interleukin-1 receptor homology (TIR) domain"/>
    <property type="match status" value="1"/>
</dbReference>
<dbReference type="FunFam" id="3.80.10.10:FF:000770">
    <property type="entry name" value="Uncharacterized protein"/>
    <property type="match status" value="1"/>
</dbReference>
<evidence type="ECO:0000256" key="6">
    <source>
        <dbReference type="ARBA" id="ARBA00022729"/>
    </source>
</evidence>
<keyword evidence="7" id="KW-0677">Repeat</keyword>
<comment type="subcellular location">
    <subcellularLocation>
        <location evidence="1">Membrane</location>
        <topology evidence="1">Single-pass type I membrane protein</topology>
    </subcellularLocation>
</comment>
<keyword evidence="8" id="KW-0391">Immunity</keyword>
<dbReference type="SMART" id="SM00365">
    <property type="entry name" value="LRR_SD22"/>
    <property type="match status" value="6"/>
</dbReference>
<evidence type="ECO:0000256" key="12">
    <source>
        <dbReference type="ARBA" id="ARBA00023180"/>
    </source>
</evidence>
<keyword evidence="10 15" id="KW-0472">Membrane</keyword>
<keyword evidence="12" id="KW-0325">Glycoprotein</keyword>
<evidence type="ECO:0000313" key="18">
    <source>
        <dbReference type="Proteomes" id="UP000298787"/>
    </source>
</evidence>
<dbReference type="InterPro" id="IPR032675">
    <property type="entry name" value="LRR_dom_sf"/>
</dbReference>
<protein>
    <submittedName>
        <fullName evidence="17">Toll-like receptor 13</fullName>
    </submittedName>
</protein>
<dbReference type="PANTHER" id="PTHR24365:SF522">
    <property type="entry name" value="LOW QUALITY PROTEIN: TOLL-LIKE RECEPTOR 13-RELATED"/>
    <property type="match status" value="1"/>
</dbReference>
<dbReference type="FunFam" id="3.80.10.10:FF:001164">
    <property type="entry name" value="GH01279p"/>
    <property type="match status" value="1"/>
</dbReference>
<dbReference type="SUPFAM" id="SSF52200">
    <property type="entry name" value="Toll/Interleukin receptor TIR domain"/>
    <property type="match status" value="1"/>
</dbReference>
<name>A0A4U5VH59_COLLU</name>
<evidence type="ECO:0000256" key="10">
    <source>
        <dbReference type="ARBA" id="ARBA00023136"/>
    </source>
</evidence>
<dbReference type="GO" id="GO:0007165">
    <property type="term" value="P:signal transduction"/>
    <property type="evidence" value="ECO:0007669"/>
    <property type="project" value="InterPro"/>
</dbReference>
<dbReference type="AlphaFoldDB" id="A0A4U5VH59"/>
<evidence type="ECO:0000256" key="13">
    <source>
        <dbReference type="ARBA" id="ARBA00023198"/>
    </source>
</evidence>
<organism evidence="17 18">
    <name type="scientific">Collichthys lucidus</name>
    <name type="common">Big head croaker</name>
    <name type="synonym">Sciaena lucida</name>
    <dbReference type="NCBI Taxonomy" id="240159"/>
    <lineage>
        <taxon>Eukaryota</taxon>
        <taxon>Metazoa</taxon>
        <taxon>Chordata</taxon>
        <taxon>Craniata</taxon>
        <taxon>Vertebrata</taxon>
        <taxon>Euteleostomi</taxon>
        <taxon>Actinopterygii</taxon>
        <taxon>Neopterygii</taxon>
        <taxon>Teleostei</taxon>
        <taxon>Neoteleostei</taxon>
        <taxon>Acanthomorphata</taxon>
        <taxon>Eupercaria</taxon>
        <taxon>Sciaenidae</taxon>
        <taxon>Collichthys</taxon>
    </lineage>
</organism>
<keyword evidence="9 15" id="KW-1133">Transmembrane helix</keyword>
<dbReference type="FunFam" id="3.40.50.10140:FF:000001">
    <property type="entry name" value="Toll-like receptor 2"/>
    <property type="match status" value="1"/>
</dbReference>
<dbReference type="GO" id="GO:0006954">
    <property type="term" value="P:inflammatory response"/>
    <property type="evidence" value="ECO:0007669"/>
    <property type="project" value="UniProtKB-KW"/>
</dbReference>
<feature type="domain" description="TIR" evidence="16">
    <location>
        <begin position="987"/>
        <end position="1128"/>
    </location>
</feature>
<feature type="transmembrane region" description="Helical" evidence="15">
    <location>
        <begin position="940"/>
        <end position="960"/>
    </location>
</feature>
<evidence type="ECO:0000256" key="15">
    <source>
        <dbReference type="SAM" id="Phobius"/>
    </source>
</evidence>
<evidence type="ECO:0000256" key="1">
    <source>
        <dbReference type="ARBA" id="ARBA00004479"/>
    </source>
</evidence>
<dbReference type="Proteomes" id="UP000298787">
    <property type="component" value="Chromosome 19"/>
</dbReference>
<evidence type="ECO:0000313" key="17">
    <source>
        <dbReference type="EMBL" id="TKS87488.1"/>
    </source>
</evidence>
<dbReference type="Pfam" id="PF01582">
    <property type="entry name" value="TIR"/>
    <property type="match status" value="1"/>
</dbReference>
<dbReference type="Gene3D" id="3.80.10.10">
    <property type="entry name" value="Ribonuclease Inhibitor"/>
    <property type="match status" value="4"/>
</dbReference>
<accession>A0A4U5VH59</accession>
<evidence type="ECO:0000256" key="2">
    <source>
        <dbReference type="ARBA" id="ARBA00009634"/>
    </source>
</evidence>
<keyword evidence="11 17" id="KW-0675">Receptor</keyword>
<evidence type="ECO:0000256" key="7">
    <source>
        <dbReference type="ARBA" id="ARBA00022737"/>
    </source>
</evidence>
<dbReference type="InterPro" id="IPR001611">
    <property type="entry name" value="Leu-rich_rpt"/>
</dbReference>
<keyword evidence="6" id="KW-0732">Signal</keyword>
<dbReference type="SMART" id="SM00369">
    <property type="entry name" value="LRR_TYP"/>
    <property type="match status" value="17"/>
</dbReference>
<dbReference type="EMBL" id="CM014096">
    <property type="protein sequence ID" value="TKS87488.1"/>
    <property type="molecule type" value="Genomic_DNA"/>
</dbReference>
<dbReference type="GO" id="GO:0045087">
    <property type="term" value="P:innate immune response"/>
    <property type="evidence" value="ECO:0007669"/>
    <property type="project" value="UniProtKB-KW"/>
</dbReference>
<evidence type="ECO:0000256" key="9">
    <source>
        <dbReference type="ARBA" id="ARBA00022989"/>
    </source>
</evidence>
<evidence type="ECO:0000256" key="8">
    <source>
        <dbReference type="ARBA" id="ARBA00022859"/>
    </source>
</evidence>
<keyword evidence="5 15" id="KW-0812">Transmembrane</keyword>
<dbReference type="STRING" id="240159.A0A4U5VH59"/>
<reference evidence="17 18" key="1">
    <citation type="submission" date="2019-01" db="EMBL/GenBank/DDBJ databases">
        <title>Genome Assembly of Collichthys lucidus.</title>
        <authorList>
            <person name="Cai M."/>
            <person name="Xiao S."/>
        </authorList>
    </citation>
    <scope>NUCLEOTIDE SEQUENCE [LARGE SCALE GENOMIC DNA]</scope>
    <source>
        <strain evidence="17">JT15FE1705JMU</strain>
        <tissue evidence="17">Muscle</tissue>
    </source>
</reference>
<dbReference type="InterPro" id="IPR000483">
    <property type="entry name" value="Cys-rich_flank_reg_C"/>
</dbReference>
<sequence length="1146" mass="130316">MLPVQPGQQALGGGDEVDHGGQEIVGKPPRGPALRLAAATSAGYEVLQVFGRGAEFPGDSPFSFSYTIPVLSSLHWLSPVSCPVNAAEPSVWDSPGVCAAESAKTSCKLDIHISPSDQLEPQLQSKQSAIRLESCLRPPDECKLNGSGYRGEQNSWRTRGSGLINHLLHFFWTIFVVWMEILKMGHEVKENKTMPRGRAKYFKLSIMFLLLNIDNVVVPVRGFSLRSCRISNSTAICAKSRPSLKAIPKAIPPTVTGLDLSLNKITKIQRSDFENLPLLTQLKSDRNMISQIDPGAFANLISLKNLNLNNNKLHELGADLFDGLGNLTELRIRSNGIKVVASTSFKSLTSLKLLDISFNRLNHLTNVHAIIQHLPNLKDLSIYGNGFTTFNSWELTNSSLGLTSLDVSQNPFGVFNITTDIFPDLTRFNIGGFHSKQRMKWEVRNTTFPSRVSTLDISGLELAFGHMKPFLQSVNSSLISMRMNSMRYNLTALINISCTIPTMSTLQLRRNKLHFIRSNFFKLCVNVTELDLAESRIKNIHDEAFASMHDLKILTLSRNSLHSVPAATKYIPNLEELDLSKNNITTLGCQDFANMTKLKHLRLFNNFISALNDCVFKDLIRLQVLKLQGNRICKFGGAFQKPNLPNLTQLRLNGNGLTTIESEAFNGLQSLQMLSLLENKIKNLEDGCFVGLTDLTDLQLQSNNINQSGIREEVFNDLTNLRRLDLRTNHIRYNYSSAMPNPPFSKLSRLQILAIPGQRRRGKSLLPSNILQGLTNLLVFNTRNSQLLSLSKDMFNHTPQLQTLDISSNDIVDLSPELFFPIQNLKSLYISRISLRSLDFLKDAGLTKLEFMQARKNAFSVLSEDVMDSLKALVYVDLQGNSFTCDCDNEWFINWTENSNKTQVFDAYNFECNYPPDLKGMKLLDFDIRFCKVSTDFICFVSTTCMVLLFMFVSFTYHFLRWHLTYAYYYFLALLFESKNQNRQAANLYDAFISYNAHDEPWVIQELVPKLEGEQGWRLCLHHRDFEPGKPIIDNITDAIYASRKTICVISRRYLESEWCSREIQVASFRLFDERKDVLILVFLEEIPTYEMSPHYRMRKLLKRQTYLSWPQGREQTEVFWEKLRKALRAEEEGLCDDRLLLTVMD</sequence>
<feature type="region of interest" description="Disordered" evidence="14">
    <location>
        <begin position="1"/>
        <end position="30"/>
    </location>
</feature>
<evidence type="ECO:0000256" key="14">
    <source>
        <dbReference type="SAM" id="MobiDB-lite"/>
    </source>
</evidence>
<dbReference type="PROSITE" id="PS51450">
    <property type="entry name" value="LRR"/>
    <property type="match status" value="3"/>
</dbReference>
<evidence type="ECO:0000256" key="4">
    <source>
        <dbReference type="ARBA" id="ARBA00022614"/>
    </source>
</evidence>
<dbReference type="Pfam" id="PF13855">
    <property type="entry name" value="LRR_8"/>
    <property type="match status" value="5"/>
</dbReference>
<keyword evidence="13" id="KW-0395">Inflammatory response</keyword>
<comment type="similarity">
    <text evidence="2">Belongs to the Toll-like receptor family.</text>
</comment>
<dbReference type="SMART" id="SM00082">
    <property type="entry name" value="LRRCT"/>
    <property type="match status" value="1"/>
</dbReference>
<keyword evidence="3" id="KW-0399">Innate immunity</keyword>
<gene>
    <name evidence="17" type="ORF">D9C73_021612</name>
</gene>
<evidence type="ECO:0000256" key="11">
    <source>
        <dbReference type="ARBA" id="ARBA00023170"/>
    </source>
</evidence>
<dbReference type="InterPro" id="IPR003591">
    <property type="entry name" value="Leu-rich_rpt_typical-subtyp"/>
</dbReference>
<dbReference type="GO" id="GO:0038023">
    <property type="term" value="F:signaling receptor activity"/>
    <property type="evidence" value="ECO:0007669"/>
    <property type="project" value="TreeGrafter"/>
</dbReference>
<dbReference type="PANTHER" id="PTHR24365">
    <property type="entry name" value="TOLL-LIKE RECEPTOR"/>
    <property type="match status" value="1"/>
</dbReference>
<dbReference type="SMART" id="SM00255">
    <property type="entry name" value="TIR"/>
    <property type="match status" value="1"/>
</dbReference>
<keyword evidence="18" id="KW-1185">Reference proteome</keyword>